<keyword evidence="2" id="KW-1185">Reference proteome</keyword>
<evidence type="ECO:0000313" key="1">
    <source>
        <dbReference type="EMBL" id="KAJ9117262.1"/>
    </source>
</evidence>
<proteinExistence type="predicted"/>
<accession>A0ACC2X057</accession>
<feature type="non-terminal residue" evidence="1">
    <location>
        <position position="533"/>
    </location>
</feature>
<protein>
    <submittedName>
        <fullName evidence="1">Uncharacterized protein</fullName>
    </submittedName>
</protein>
<evidence type="ECO:0000313" key="2">
    <source>
        <dbReference type="Proteomes" id="UP001230649"/>
    </source>
</evidence>
<comment type="caution">
    <text evidence="1">The sequence shown here is derived from an EMBL/GenBank/DDBJ whole genome shotgun (WGS) entry which is preliminary data.</text>
</comment>
<reference evidence="1" key="1">
    <citation type="submission" date="2023-04" db="EMBL/GenBank/DDBJ databases">
        <title>Draft Genome sequencing of Naganishia species isolated from polar environments using Oxford Nanopore Technology.</title>
        <authorList>
            <person name="Leo P."/>
            <person name="Venkateswaran K."/>
        </authorList>
    </citation>
    <scope>NUCLEOTIDE SEQUENCE</scope>
    <source>
        <strain evidence="1">MNA-CCFEE 5262</strain>
    </source>
</reference>
<dbReference type="Proteomes" id="UP001230649">
    <property type="component" value="Unassembled WGS sequence"/>
</dbReference>
<name>A0ACC2X057_9TREE</name>
<sequence>MATSTASAHTSLRAFQAEIDKVKSDAQKARHEHELRLAAEQAASHGKKHASAKNTQVHGDKGARPQGKEVAKKAVVETPTSAEGPQQVEQVEHEETLEDILFTDLANDANPDDDPLRSKLGHVLLRNHGEYILALGSRPKAEELQGENTEPCESTGQGRRVASQADLDKLVNRLQVNAKAVNAELSELYVTEDPVRGWRGCWMIRWTPKNAEEIVEVRVAMVGNVDAGKSTMLGVLTRGALDDGRGKARVALFRHKHEVETGRTSSVGMEILGFSPTGEAVVPTGHAASVDLQHLTTAKREKMSWDEICSKSSKVVSFIDLAGHERYVKTTLFGLTGCSPDYVMLIVGGNAGLIGMSKEHLGVALALHVPVIICVTKIDMTPAHVLEQTVKQLNKVLRSQGVRKVPIWVESREQAVECARNMRDAKVCPVFMISNVTGKNLPHLRSLLNCLKTSQGSERYTTEGSFEFSISDCFSVPFVGAVASGIINTGKVHIGDAVVLGPDSVGQFIPTTIKSIQRKRVDVESAEAGQSVS</sequence>
<organism evidence="1 2">
    <name type="scientific">Naganishia adeliensis</name>
    <dbReference type="NCBI Taxonomy" id="92952"/>
    <lineage>
        <taxon>Eukaryota</taxon>
        <taxon>Fungi</taxon>
        <taxon>Dikarya</taxon>
        <taxon>Basidiomycota</taxon>
        <taxon>Agaricomycotina</taxon>
        <taxon>Tremellomycetes</taxon>
        <taxon>Filobasidiales</taxon>
        <taxon>Filobasidiaceae</taxon>
        <taxon>Naganishia</taxon>
    </lineage>
</organism>
<dbReference type="EMBL" id="JASBWS010000002">
    <property type="protein sequence ID" value="KAJ9117262.1"/>
    <property type="molecule type" value="Genomic_DNA"/>
</dbReference>
<gene>
    <name evidence="1" type="ORF">QFC20_000408</name>
</gene>